<name>A0A319CS91_9EURO</name>
<gene>
    <name evidence="2" type="ORF">BO71DRAFT_436816</name>
</gene>
<dbReference type="VEuPathDB" id="FungiDB:BO71DRAFT_436816"/>
<evidence type="ECO:0000256" key="1">
    <source>
        <dbReference type="SAM" id="MobiDB-lite"/>
    </source>
</evidence>
<dbReference type="Proteomes" id="UP000247810">
    <property type="component" value="Unassembled WGS sequence"/>
</dbReference>
<protein>
    <submittedName>
        <fullName evidence="2">Uncharacterized protein</fullName>
    </submittedName>
</protein>
<reference evidence="2 3" key="1">
    <citation type="submission" date="2018-02" db="EMBL/GenBank/DDBJ databases">
        <title>The genomes of Aspergillus section Nigri reveals drivers in fungal speciation.</title>
        <authorList>
            <consortium name="DOE Joint Genome Institute"/>
            <person name="Vesth T.C."/>
            <person name="Nybo J."/>
            <person name="Theobald S."/>
            <person name="Brandl J."/>
            <person name="Frisvad J.C."/>
            <person name="Nielsen K.F."/>
            <person name="Lyhne E.K."/>
            <person name="Kogle M.E."/>
            <person name="Kuo A."/>
            <person name="Riley R."/>
            <person name="Clum A."/>
            <person name="Nolan M."/>
            <person name="Lipzen A."/>
            <person name="Salamov A."/>
            <person name="Henrissat B."/>
            <person name="Wiebenga A."/>
            <person name="De vries R.P."/>
            <person name="Grigoriev I.V."/>
            <person name="Mortensen U.H."/>
            <person name="Andersen M.R."/>
            <person name="Baker S.E."/>
        </authorList>
    </citation>
    <scope>NUCLEOTIDE SEQUENCE [LARGE SCALE GENOMIC DNA]</scope>
    <source>
        <strain evidence="2 3">CBS 707.79</strain>
    </source>
</reference>
<proteinExistence type="predicted"/>
<evidence type="ECO:0000313" key="2">
    <source>
        <dbReference type="EMBL" id="PYH87349.1"/>
    </source>
</evidence>
<dbReference type="EMBL" id="KZ826287">
    <property type="protein sequence ID" value="PYH87349.1"/>
    <property type="molecule type" value="Genomic_DNA"/>
</dbReference>
<sequence length="112" mass="12175">MGALPTYLRPPQVISGHEPMRYERSPGRTKVNLQGPSERPFGLDSQRSPFSGPPPSLARVDVYTPRCDAAPECISYRPMTGAQSPASRPAPCSPNWNWNCWRVTPGAALPGA</sequence>
<accession>A0A319CS91</accession>
<dbReference type="AlphaFoldDB" id="A0A319CS91"/>
<organism evidence="2 3">
    <name type="scientific">Aspergillus ellipticus CBS 707.79</name>
    <dbReference type="NCBI Taxonomy" id="1448320"/>
    <lineage>
        <taxon>Eukaryota</taxon>
        <taxon>Fungi</taxon>
        <taxon>Dikarya</taxon>
        <taxon>Ascomycota</taxon>
        <taxon>Pezizomycotina</taxon>
        <taxon>Eurotiomycetes</taxon>
        <taxon>Eurotiomycetidae</taxon>
        <taxon>Eurotiales</taxon>
        <taxon>Aspergillaceae</taxon>
        <taxon>Aspergillus</taxon>
        <taxon>Aspergillus subgen. Circumdati</taxon>
    </lineage>
</organism>
<evidence type="ECO:0000313" key="3">
    <source>
        <dbReference type="Proteomes" id="UP000247810"/>
    </source>
</evidence>
<keyword evidence="3" id="KW-1185">Reference proteome</keyword>
<feature type="region of interest" description="Disordered" evidence="1">
    <location>
        <begin position="1"/>
        <end position="56"/>
    </location>
</feature>